<feature type="domain" description="Late embryogenesis abundant protein LEA-2 subgroup" evidence="2">
    <location>
        <begin position="61"/>
        <end position="142"/>
    </location>
</feature>
<proteinExistence type="predicted"/>
<dbReference type="Gene3D" id="2.60.40.10">
    <property type="entry name" value="Immunoglobulins"/>
    <property type="match status" value="2"/>
</dbReference>
<reference evidence="3 4" key="1">
    <citation type="submission" date="2018-04" db="EMBL/GenBank/DDBJ databases">
        <title>Halococcoides cellulosivorans gen. nov., sp. nov., an extremely halophilic cellulose-utilizing haloarchaeon from hypersaline lakes.</title>
        <authorList>
            <person name="Sorokin D.Y."/>
            <person name="Toshchakov S.V."/>
            <person name="Samarov N.I."/>
            <person name="Korzhenkov A."/>
            <person name="Kublanov I.V."/>
        </authorList>
    </citation>
    <scope>NUCLEOTIDE SEQUENCE [LARGE SCALE GENOMIC DNA]</scope>
    <source>
        <strain evidence="3 4">HArcel1</strain>
    </source>
</reference>
<protein>
    <recommendedName>
        <fullName evidence="2">Late embryogenesis abundant protein LEA-2 subgroup domain-containing protein</fullName>
    </recommendedName>
</protein>
<evidence type="ECO:0000313" key="4">
    <source>
        <dbReference type="Proteomes" id="UP000244727"/>
    </source>
</evidence>
<name>A0A2R4X0K2_9EURY</name>
<dbReference type="GeneID" id="36512039"/>
<dbReference type="KEGG" id="harc:HARCEL1_05990"/>
<keyword evidence="1" id="KW-1133">Transmembrane helix</keyword>
<dbReference type="InterPro" id="IPR013783">
    <property type="entry name" value="Ig-like_fold"/>
</dbReference>
<evidence type="ECO:0000313" key="3">
    <source>
        <dbReference type="EMBL" id="AWB27283.1"/>
    </source>
</evidence>
<accession>A0A2R4X0K2</accession>
<keyword evidence="1" id="KW-0812">Transmembrane</keyword>
<gene>
    <name evidence="3" type="ORF">HARCEL1_05990</name>
</gene>
<dbReference type="RefSeq" id="WP_108381652.1">
    <property type="nucleotide sequence ID" value="NZ_CP028858.1"/>
</dbReference>
<feature type="transmembrane region" description="Helical" evidence="1">
    <location>
        <begin position="12"/>
        <end position="33"/>
    </location>
</feature>
<sequence>MGGDGWPPTRRVVGVTFLLGVVTLLAVGGIVTVTMDQPQVREYEHAWGNVTENTTNVETRATIDNPNPIGVPPLVGVAYDIRLDETRVGEGRTGGIGIPSGTSNLTVETTLDHAKIVEWWVATDSHGQGSSLTIAPRLEFPGFTQSLPEQSRAFRTSLLPGDGLDDDTVRVGDDELRLTHQSVRWGDATDEETVVRFAMSMAADREIEIDHFEFAMRANDVTMGVDRVDGATATPGSERVVLKPSIDTQTVDDWWASHVSNDETSTVEFVLVAVVTVDGHQHSIVLDSFSKHLVVETDLLGPDATAVTSETLDSETALDAVESA</sequence>
<organism evidence="3 4">
    <name type="scientific">Halococcoides cellulosivorans</name>
    <dbReference type="NCBI Taxonomy" id="1679096"/>
    <lineage>
        <taxon>Archaea</taxon>
        <taxon>Methanobacteriati</taxon>
        <taxon>Methanobacteriota</taxon>
        <taxon>Stenosarchaea group</taxon>
        <taxon>Halobacteria</taxon>
        <taxon>Halobacteriales</taxon>
        <taxon>Haloarculaceae</taxon>
        <taxon>Halococcoides</taxon>
    </lineage>
</organism>
<dbReference type="AlphaFoldDB" id="A0A2R4X0K2"/>
<evidence type="ECO:0000256" key="1">
    <source>
        <dbReference type="SAM" id="Phobius"/>
    </source>
</evidence>
<dbReference type="Pfam" id="PF03168">
    <property type="entry name" value="LEA_2"/>
    <property type="match status" value="1"/>
</dbReference>
<dbReference type="SUPFAM" id="SSF117070">
    <property type="entry name" value="LEA14-like"/>
    <property type="match status" value="1"/>
</dbReference>
<keyword evidence="4" id="KW-1185">Reference proteome</keyword>
<evidence type="ECO:0000259" key="2">
    <source>
        <dbReference type="Pfam" id="PF03168"/>
    </source>
</evidence>
<keyword evidence="1" id="KW-0472">Membrane</keyword>
<dbReference type="Proteomes" id="UP000244727">
    <property type="component" value="Chromosome"/>
</dbReference>
<dbReference type="EMBL" id="CP028858">
    <property type="protein sequence ID" value="AWB27283.1"/>
    <property type="molecule type" value="Genomic_DNA"/>
</dbReference>
<dbReference type="InterPro" id="IPR004864">
    <property type="entry name" value="LEA_2"/>
</dbReference>